<evidence type="ECO:0000313" key="4">
    <source>
        <dbReference type="EMBL" id="KAB0637826.1"/>
    </source>
</evidence>
<feature type="domain" description="Agd3 deacetylase" evidence="2">
    <location>
        <begin position="386"/>
        <end position="590"/>
    </location>
</feature>
<feature type="signal peptide" evidence="1">
    <location>
        <begin position="1"/>
        <end position="19"/>
    </location>
</feature>
<gene>
    <name evidence="4" type="ORF">F7R25_14310</name>
</gene>
<dbReference type="AlphaFoldDB" id="A0A6L3MX25"/>
<name>A0A6L3MX25_9BURK</name>
<evidence type="ECO:0000313" key="5">
    <source>
        <dbReference type="Proteomes" id="UP000473470"/>
    </source>
</evidence>
<dbReference type="Proteomes" id="UP000473470">
    <property type="component" value="Unassembled WGS sequence"/>
</dbReference>
<evidence type="ECO:0000256" key="1">
    <source>
        <dbReference type="SAM" id="SignalP"/>
    </source>
</evidence>
<accession>A0A6L3MX25</accession>
<evidence type="ECO:0000259" key="3">
    <source>
        <dbReference type="Pfam" id="PF25116"/>
    </source>
</evidence>
<dbReference type="EMBL" id="VZOK01000018">
    <property type="protein sequence ID" value="KAB0637826.1"/>
    <property type="molecule type" value="Genomic_DNA"/>
</dbReference>
<keyword evidence="1" id="KW-0732">Signal</keyword>
<evidence type="ECO:0000259" key="2">
    <source>
        <dbReference type="Pfam" id="PF25115"/>
    </source>
</evidence>
<organism evidence="4 5">
    <name type="scientific">Burkholderia stagnalis</name>
    <dbReference type="NCBI Taxonomy" id="1503054"/>
    <lineage>
        <taxon>Bacteria</taxon>
        <taxon>Pseudomonadati</taxon>
        <taxon>Pseudomonadota</taxon>
        <taxon>Betaproteobacteria</taxon>
        <taxon>Burkholderiales</taxon>
        <taxon>Burkholderiaceae</taxon>
        <taxon>Burkholderia</taxon>
        <taxon>Burkholderia cepacia complex</taxon>
    </lineage>
</organism>
<reference evidence="4 5" key="1">
    <citation type="submission" date="2019-09" db="EMBL/GenBank/DDBJ databases">
        <title>Draft genome sequences of 48 bacterial type strains from the CCUG.</title>
        <authorList>
            <person name="Tunovic T."/>
            <person name="Pineiro-Iglesias B."/>
            <person name="Unosson C."/>
            <person name="Inganas E."/>
            <person name="Ohlen M."/>
            <person name="Cardew S."/>
            <person name="Jensie-Markopoulos S."/>
            <person name="Salva-Serra F."/>
            <person name="Jaen-Luchoro D."/>
            <person name="Karlsson R."/>
            <person name="Svensson-Stadler L."/>
            <person name="Chun J."/>
            <person name="Moore E."/>
        </authorList>
    </citation>
    <scope>NUCLEOTIDE SEQUENCE [LARGE SCALE GENOMIC DNA]</scope>
    <source>
        <strain evidence="4 5">CCUG 65686</strain>
    </source>
</reference>
<comment type="caution">
    <text evidence="4">The sequence shown here is derived from an EMBL/GenBank/DDBJ whole genome shotgun (WGS) entry which is preliminary data.</text>
</comment>
<sequence>MTRGIVVAWLCMIANAGHAVPLDAQIDLKILILASQQTGNGPELQAAQAILDRVGVPYTVYSYDTGNPTLPPLETGNHALYQGILMPISDARYMNPFSGGTLATALARYQFKYNVRLASVYTWPGDTACLQYVGYRDTTASPLPSTFTAAGAALFPYMNAGTTASNPLTVQNAWTYFASPASPLPAGTTVTPVLQAAGANNVTYPIAATCLFGNTTPLAGDSTSREILSLMFDNNPFLLHSMTLSYGLVNWLTRGLFLGNRHVYIDPQVDDIGIPDEIFPYAQSDLTGLWYDVRTGAVTGTSPNGLCPLGNPPGSVASYTGTTSCEYRMTGADLNNVVKWQSNVNGKTANAAALKFSFAFNGSGFGTAYGGLGDYPATGTDSLTTQVRSNQNRFKWISHTYDHLLLDPPFTTTAGQVTTEMQSNHNVARRFGFSTYSTQTLVTPEISGLYNPTTLGALVSFGTRVLVSDSSKPTPPVGTANCPINNSGTPWPLPAFNTGKFNCVNQGIFEVPRYATALFYNVSQPQEWVDEYNYFYGANGIDPTRWGFDLTYAQVLDKVSDTLVSYLLTFDNRPMMFHQSNLRNYGGQSFLLGDLLNATLTKYNKYYKNLPIVSPYLTDLGTLAFQRSIYNTSNVVATLTPGTAITVSGARTDGQSVVVPVTGVRFGTSIETYGGQSISYVTLLPATAYTMLITPAPVWK</sequence>
<dbReference type="Pfam" id="PF25116">
    <property type="entry name" value="CBM87_Agd3"/>
    <property type="match status" value="1"/>
</dbReference>
<proteinExistence type="predicted"/>
<feature type="domain" description="Agd3 CBM87" evidence="3">
    <location>
        <begin position="27"/>
        <end position="179"/>
    </location>
</feature>
<dbReference type="Pfam" id="PF25115">
    <property type="entry name" value="Agd3_CE"/>
    <property type="match status" value="1"/>
</dbReference>
<dbReference type="InterPro" id="IPR056827">
    <property type="entry name" value="CBM87_Agd3"/>
</dbReference>
<evidence type="ECO:0008006" key="6">
    <source>
        <dbReference type="Google" id="ProtNLM"/>
    </source>
</evidence>
<protein>
    <recommendedName>
        <fullName evidence="6">TIGR03790 family protein</fullName>
    </recommendedName>
</protein>
<dbReference type="InterPro" id="IPR056826">
    <property type="entry name" value="Agd3_CE"/>
</dbReference>
<feature type="chain" id="PRO_5027013058" description="TIGR03790 family protein" evidence="1">
    <location>
        <begin position="20"/>
        <end position="700"/>
    </location>
</feature>